<reference evidence="2" key="1">
    <citation type="journal article" date="2017" name="Front. Microbiol.">
        <title>Streptomyces argillaceus involved in the biosynthesis of pyridine and piperidine alkaloids argimycins P.</title>
        <authorList>
            <person name="Ye S."/>
            <person name="Molloy B."/>
            <person name="Brana A.F."/>
            <person name="Zabala D."/>
            <person name="Olano C."/>
            <person name="Cortes J."/>
            <person name="Moris F."/>
            <person name="Salas J.A."/>
            <person name="Mendez C."/>
        </authorList>
    </citation>
    <scope>NUCLEOTIDE SEQUENCE</scope>
    <source>
        <strain evidence="2">ATCC 12956</strain>
    </source>
</reference>
<accession>A0A1M4NDD7</accession>
<keyword evidence="2" id="KW-0808">Transferase</keyword>
<dbReference type="GO" id="GO:0016747">
    <property type="term" value="F:acyltransferase activity, transferring groups other than amino-acyl groups"/>
    <property type="evidence" value="ECO:0007669"/>
    <property type="project" value="InterPro"/>
</dbReference>
<dbReference type="SUPFAM" id="SSF55729">
    <property type="entry name" value="Acyl-CoA N-acyltransferases (Nat)"/>
    <property type="match status" value="1"/>
</dbReference>
<dbReference type="PROSITE" id="PS51186">
    <property type="entry name" value="GNAT"/>
    <property type="match status" value="1"/>
</dbReference>
<evidence type="ECO:0000259" key="1">
    <source>
        <dbReference type="PROSITE" id="PS51186"/>
    </source>
</evidence>
<dbReference type="Pfam" id="PF00583">
    <property type="entry name" value="Acetyltransf_1"/>
    <property type="match status" value="1"/>
</dbReference>
<dbReference type="InterPro" id="IPR016181">
    <property type="entry name" value="Acyl_CoA_acyltransferase"/>
</dbReference>
<proteinExistence type="predicted"/>
<feature type="domain" description="N-acetyltransferase" evidence="1">
    <location>
        <begin position="6"/>
        <end position="160"/>
    </location>
</feature>
<name>A0A1M4NDD7_STRAA</name>
<sequence length="167" mass="18089">MAESRLAFRAVVPGDRTALERMHRRCSEATRYHRFQTRGPGLPESYLDTVLGESAGVTSILATDGPPDRRRVVALASMAPVSPGVAELGILVEDGWQRRGVGRLLVRQLVGVGRAQALHALTAQTLTTRRWILGLLRDEVGGAVSYGPMSDTVRITAFLEPVGERCG</sequence>
<protein>
    <submittedName>
        <fullName evidence="2">N-acetyltransferase</fullName>
    </submittedName>
</protein>
<dbReference type="InterPro" id="IPR000182">
    <property type="entry name" value="GNAT_dom"/>
</dbReference>
<organism evidence="2">
    <name type="scientific">Streptomyces argillaceus</name>
    <dbReference type="NCBI Taxonomy" id="41951"/>
    <lineage>
        <taxon>Bacteria</taxon>
        <taxon>Bacillati</taxon>
        <taxon>Actinomycetota</taxon>
        <taxon>Actinomycetes</taxon>
        <taxon>Kitasatosporales</taxon>
        <taxon>Streptomycetaceae</taxon>
        <taxon>Streptomyces</taxon>
    </lineage>
</organism>
<dbReference type="EMBL" id="LT615255">
    <property type="protein sequence ID" value="SCO70319.1"/>
    <property type="molecule type" value="Genomic_DNA"/>
</dbReference>
<dbReference type="AlphaFoldDB" id="A0A1M4NDD7"/>
<dbReference type="Gene3D" id="3.40.630.30">
    <property type="match status" value="1"/>
</dbReference>
<gene>
    <name evidence="2" type="primary">orf9</name>
</gene>
<evidence type="ECO:0000313" key="2">
    <source>
        <dbReference type="EMBL" id="SCO70319.1"/>
    </source>
</evidence>